<dbReference type="AlphaFoldDB" id="A0A5S3YMW4"/>
<protein>
    <submittedName>
        <fullName evidence="1">Protein-tyrosine sulfotransferase</fullName>
    </submittedName>
</protein>
<gene>
    <name evidence="1" type="ORF">CWC05_21510</name>
</gene>
<organism evidence="1 2">
    <name type="scientific">Pseudoalteromonas ruthenica</name>
    <dbReference type="NCBI Taxonomy" id="151081"/>
    <lineage>
        <taxon>Bacteria</taxon>
        <taxon>Pseudomonadati</taxon>
        <taxon>Pseudomonadota</taxon>
        <taxon>Gammaproteobacteria</taxon>
        <taxon>Alteromonadales</taxon>
        <taxon>Pseudoalteromonadaceae</taxon>
        <taxon>Pseudoalteromonas</taxon>
    </lineage>
</organism>
<feature type="non-terminal residue" evidence="1">
    <location>
        <position position="1"/>
    </location>
</feature>
<keyword evidence="1" id="KW-0808">Transferase</keyword>
<dbReference type="EMBL" id="PNCG01000569">
    <property type="protein sequence ID" value="TMP76698.1"/>
    <property type="molecule type" value="Genomic_DNA"/>
</dbReference>
<proteinExistence type="predicted"/>
<evidence type="ECO:0000313" key="2">
    <source>
        <dbReference type="Proteomes" id="UP000305874"/>
    </source>
</evidence>
<reference evidence="1 2" key="1">
    <citation type="submission" date="2017-12" db="EMBL/GenBank/DDBJ databases">
        <authorList>
            <person name="Paulsen S."/>
            <person name="Gram L.K."/>
        </authorList>
    </citation>
    <scope>NUCLEOTIDE SEQUENCE [LARGE SCALE GENOMIC DNA]</scope>
    <source>
        <strain evidence="1 2">S2897</strain>
    </source>
</reference>
<dbReference type="GO" id="GO:0016740">
    <property type="term" value="F:transferase activity"/>
    <property type="evidence" value="ECO:0007669"/>
    <property type="project" value="UniProtKB-KW"/>
</dbReference>
<reference evidence="2" key="2">
    <citation type="submission" date="2019-06" db="EMBL/GenBank/DDBJ databases">
        <title>Co-occurence of chitin degradation, pigmentation and bioactivity in marine Pseudoalteromonas.</title>
        <authorList>
            <person name="Sonnenschein E.C."/>
            <person name="Bech P.K."/>
        </authorList>
    </citation>
    <scope>NUCLEOTIDE SEQUENCE [LARGE SCALE GENOMIC DNA]</scope>
    <source>
        <strain evidence="2">S2897</strain>
    </source>
</reference>
<evidence type="ECO:0000313" key="1">
    <source>
        <dbReference type="EMBL" id="TMP76698.1"/>
    </source>
</evidence>
<name>A0A5S3YMW4_9GAMM</name>
<feature type="non-terminal residue" evidence="1">
    <location>
        <position position="99"/>
    </location>
</feature>
<comment type="caution">
    <text evidence="1">The sequence shown here is derived from an EMBL/GenBank/DDBJ whole genome shotgun (WGS) entry which is preliminary data.</text>
</comment>
<dbReference type="Proteomes" id="UP000305874">
    <property type="component" value="Unassembled WGS sequence"/>
</dbReference>
<sequence>TFEKGIMCPKGAVTAFMLYELVQIVPKTELEGYLTPLHELLNEYNNKRLKVVVYYALAKCCHRLADYNQAFDYFKLANSTQLEYCDFKTEYMQPFFSSI</sequence>
<accession>A0A5S3YMW4</accession>